<evidence type="ECO:0000313" key="2">
    <source>
        <dbReference type="Proteomes" id="UP000013220"/>
    </source>
</evidence>
<protein>
    <submittedName>
        <fullName evidence="1">Uncharacterized protein</fullName>
    </submittedName>
</protein>
<organism evidence="1 2">
    <name type="scientific">Mycoplasmopsis bovigenitalium 51080</name>
    <dbReference type="NCBI Taxonomy" id="1188235"/>
    <lineage>
        <taxon>Bacteria</taxon>
        <taxon>Bacillati</taxon>
        <taxon>Mycoplasmatota</taxon>
        <taxon>Mycoplasmoidales</taxon>
        <taxon>Metamycoplasmataceae</taxon>
        <taxon>Mycoplasmopsis</taxon>
    </lineage>
</organism>
<sequence length="68" mass="8309">MLGGYLNLIEILQKIKLLYSDIWFLFSKHLTKGLNVWNRKKLIDELLALFSWFVYVFYFCDKQDWSIE</sequence>
<accession>N9V386</accession>
<name>N9V386_9BACT</name>
<dbReference type="EMBL" id="AORH01000020">
    <property type="protein sequence ID" value="ENY69817.1"/>
    <property type="molecule type" value="Genomic_DNA"/>
</dbReference>
<dbReference type="PATRIC" id="fig|1188235.3.peg.290"/>
<dbReference type="AlphaFoldDB" id="N9V386"/>
<gene>
    <name evidence="1" type="ORF">MBVG_2740</name>
</gene>
<dbReference type="Proteomes" id="UP000013220">
    <property type="component" value="Unassembled WGS sequence"/>
</dbReference>
<keyword evidence="2" id="KW-1185">Reference proteome</keyword>
<evidence type="ECO:0000313" key="1">
    <source>
        <dbReference type="EMBL" id="ENY69817.1"/>
    </source>
</evidence>
<comment type="caution">
    <text evidence="1">The sequence shown here is derived from an EMBL/GenBank/DDBJ whole genome shotgun (WGS) entry which is preliminary data.</text>
</comment>
<proteinExistence type="predicted"/>
<reference evidence="1 2" key="1">
    <citation type="journal article" date="2013" name="Genome Announc.">
        <title>Draft Genome Sequences of Mycoplasma alkalescens, Mycoplasma arginini, and Mycoplasma bovigenitalium, Three Species with Equivocal Pathogenic Status for Cattle.</title>
        <authorList>
            <person name="Manso-Silvan L."/>
            <person name="Tardy F."/>
            <person name="Baranowski E."/>
            <person name="Barre A."/>
            <person name="Blanchard A."/>
            <person name="Breton M."/>
            <person name="Couture C."/>
            <person name="Citti C."/>
            <person name="Dordet-Frisoni E."/>
            <person name="Dupuy V."/>
            <person name="Gaurivaud P."/>
            <person name="Jacob D."/>
            <person name="Lemaitre C."/>
            <person name="Nikolski M."/>
            <person name="Nouvel L.X."/>
            <person name="Poumarat F."/>
            <person name="Thebault P."/>
            <person name="Theil S."/>
            <person name="Thiaucourt F."/>
            <person name="Sirand-Pugnet P."/>
        </authorList>
    </citation>
    <scope>NUCLEOTIDE SEQUENCE [LARGE SCALE GENOMIC DNA]</scope>
    <source>
        <strain evidence="1 2">51080</strain>
    </source>
</reference>